<keyword evidence="5" id="KW-1185">Reference proteome</keyword>
<dbReference type="Proteomes" id="UP000274504">
    <property type="component" value="Unassembled WGS sequence"/>
</dbReference>
<dbReference type="Proteomes" id="UP000321570">
    <property type="component" value="Unassembled WGS sequence"/>
</dbReference>
<sequence>MPSQKVSCSTAKPNENAVFLNRTKAHIRRTTQKLRRTMITTADWPPPRVIFNTEVTTPRDDNDHHSSNWLLPCCFQRCRSKSPEVEDHKNSNLSKMLMGTYKNGTQVKNKKLLLRTGADGSLICPDNVDVNMLIEGFREFERRFQYGTLMPFANVLPPVNPVRSDYGREEIPGIREEDEEEECRELAESSTLKKSSDCNNSSNRNVIFKDDSDDQKRVVIVESICEA</sequence>
<proteinExistence type="predicted"/>
<reference evidence="3 5" key="3">
    <citation type="submission" date="2019-07" db="EMBL/GenBank/DDBJ databases">
        <authorList>
            <person name="Jastrzebski P J."/>
            <person name="Paukszto L."/>
            <person name="Jastrzebski P J."/>
        </authorList>
    </citation>
    <scope>NUCLEOTIDE SEQUENCE [LARGE SCALE GENOMIC DNA]</scope>
    <source>
        <strain evidence="3 5">WMS-il1</strain>
    </source>
</reference>
<feature type="region of interest" description="Disordered" evidence="1">
    <location>
        <begin position="173"/>
        <end position="208"/>
    </location>
</feature>
<dbReference type="EMBL" id="CABIJS010000694">
    <property type="protein sequence ID" value="VUZ55528.1"/>
    <property type="molecule type" value="Genomic_DNA"/>
</dbReference>
<organism evidence="6">
    <name type="scientific">Hymenolepis diminuta</name>
    <name type="common">Rat tapeworm</name>
    <dbReference type="NCBI Taxonomy" id="6216"/>
    <lineage>
        <taxon>Eukaryota</taxon>
        <taxon>Metazoa</taxon>
        <taxon>Spiralia</taxon>
        <taxon>Lophotrochozoa</taxon>
        <taxon>Platyhelminthes</taxon>
        <taxon>Cestoda</taxon>
        <taxon>Eucestoda</taxon>
        <taxon>Cyclophyllidea</taxon>
        <taxon>Hymenolepididae</taxon>
        <taxon>Hymenolepis</taxon>
    </lineage>
</organism>
<dbReference type="EMBL" id="UYSG01010950">
    <property type="protein sequence ID" value="VDL59903.1"/>
    <property type="molecule type" value="Genomic_DNA"/>
</dbReference>
<dbReference type="OrthoDB" id="6253710at2759"/>
<reference evidence="2 4" key="2">
    <citation type="submission" date="2018-11" db="EMBL/GenBank/DDBJ databases">
        <authorList>
            <consortium name="Pathogen Informatics"/>
        </authorList>
    </citation>
    <scope>NUCLEOTIDE SEQUENCE [LARGE SCALE GENOMIC DNA]</scope>
</reference>
<evidence type="ECO:0000313" key="5">
    <source>
        <dbReference type="Proteomes" id="UP000321570"/>
    </source>
</evidence>
<protein>
    <submittedName>
        <fullName evidence="6">Par3_HAL_N_term domain-containing protein</fullName>
    </submittedName>
</protein>
<reference evidence="6" key="1">
    <citation type="submission" date="2017-02" db="UniProtKB">
        <authorList>
            <consortium name="WormBaseParasite"/>
        </authorList>
    </citation>
    <scope>IDENTIFICATION</scope>
</reference>
<evidence type="ECO:0000313" key="2">
    <source>
        <dbReference type="EMBL" id="VDL59903.1"/>
    </source>
</evidence>
<accession>A0A0R3SR30</accession>
<dbReference type="WBParaSite" id="HDID_0000758701-mRNA-1">
    <property type="protein sequence ID" value="HDID_0000758701-mRNA-1"/>
    <property type="gene ID" value="HDID_0000758701"/>
</dbReference>
<dbReference type="AlphaFoldDB" id="A0A0R3SR30"/>
<evidence type="ECO:0000313" key="4">
    <source>
        <dbReference type="Proteomes" id="UP000274504"/>
    </source>
</evidence>
<evidence type="ECO:0000313" key="3">
    <source>
        <dbReference type="EMBL" id="VUZ55528.1"/>
    </source>
</evidence>
<evidence type="ECO:0000313" key="6">
    <source>
        <dbReference type="WBParaSite" id="HDID_0000758701-mRNA-1"/>
    </source>
</evidence>
<gene>
    <name evidence="2" type="ORF">HDID_LOCUS7585</name>
    <name evidence="3" type="ORF">WMSIL1_LOCUS13338</name>
</gene>
<name>A0A0R3SR30_HYMDI</name>
<feature type="compositionally biased region" description="Polar residues" evidence="1">
    <location>
        <begin position="189"/>
        <end position="205"/>
    </location>
</feature>
<evidence type="ECO:0000256" key="1">
    <source>
        <dbReference type="SAM" id="MobiDB-lite"/>
    </source>
</evidence>